<feature type="region of interest" description="Disordered" evidence="5">
    <location>
        <begin position="3213"/>
        <end position="3234"/>
    </location>
</feature>
<evidence type="ECO:0000256" key="1">
    <source>
        <dbReference type="ARBA" id="ARBA00004370"/>
    </source>
</evidence>
<evidence type="ECO:0000256" key="6">
    <source>
        <dbReference type="SAM" id="Phobius"/>
    </source>
</evidence>
<feature type="transmembrane region" description="Helical" evidence="6">
    <location>
        <begin position="3173"/>
        <end position="3199"/>
    </location>
</feature>
<dbReference type="PANTHER" id="PTHR24027">
    <property type="entry name" value="CADHERIN-23"/>
    <property type="match status" value="1"/>
</dbReference>
<organism evidence="8 9">
    <name type="scientific">Galleria mellonella</name>
    <name type="common">Greater wax moth</name>
    <dbReference type="NCBI Taxonomy" id="7137"/>
    <lineage>
        <taxon>Eukaryota</taxon>
        <taxon>Metazoa</taxon>
        <taxon>Ecdysozoa</taxon>
        <taxon>Arthropoda</taxon>
        <taxon>Hexapoda</taxon>
        <taxon>Insecta</taxon>
        <taxon>Pterygota</taxon>
        <taxon>Neoptera</taxon>
        <taxon>Endopterygota</taxon>
        <taxon>Lepidoptera</taxon>
        <taxon>Glossata</taxon>
        <taxon>Ditrysia</taxon>
        <taxon>Pyraloidea</taxon>
        <taxon>Pyralidae</taxon>
        <taxon>Galleriinae</taxon>
        <taxon>Galleria</taxon>
    </lineage>
</organism>
<dbReference type="SUPFAM" id="SSF49313">
    <property type="entry name" value="Cadherin-like"/>
    <property type="match status" value="1"/>
</dbReference>
<keyword evidence="2" id="KW-0677">Repeat</keyword>
<dbReference type="PANTHER" id="PTHR24027:SF442">
    <property type="entry name" value="PROTOCADHERIN-15 ISOFORM X1"/>
    <property type="match status" value="1"/>
</dbReference>
<keyword evidence="8" id="KW-1185">Reference proteome</keyword>
<evidence type="ECO:0000313" key="8">
    <source>
        <dbReference type="Proteomes" id="UP001652740"/>
    </source>
</evidence>
<feature type="signal peptide" evidence="7">
    <location>
        <begin position="1"/>
        <end position="24"/>
    </location>
</feature>
<evidence type="ECO:0000256" key="5">
    <source>
        <dbReference type="SAM" id="MobiDB-lite"/>
    </source>
</evidence>
<dbReference type="GeneID" id="113511850"/>
<evidence type="ECO:0000256" key="7">
    <source>
        <dbReference type="SAM" id="SignalP"/>
    </source>
</evidence>
<evidence type="ECO:0000256" key="4">
    <source>
        <dbReference type="ARBA" id="ARBA00023136"/>
    </source>
</evidence>
<gene>
    <name evidence="9" type="primary">LOC113511850</name>
</gene>
<keyword evidence="4 6" id="KW-0472">Membrane</keyword>
<dbReference type="Gene3D" id="2.60.40.60">
    <property type="entry name" value="Cadherins"/>
    <property type="match status" value="1"/>
</dbReference>
<dbReference type="InterPro" id="IPR015919">
    <property type="entry name" value="Cadherin-like_sf"/>
</dbReference>
<evidence type="ECO:0000313" key="9">
    <source>
        <dbReference type="RefSeq" id="XP_052752885.1"/>
    </source>
</evidence>
<dbReference type="InterPro" id="IPR039808">
    <property type="entry name" value="Cadherin"/>
</dbReference>
<dbReference type="CDD" id="cd11304">
    <property type="entry name" value="Cadherin_repeat"/>
    <property type="match status" value="1"/>
</dbReference>
<keyword evidence="3" id="KW-0106">Calcium</keyword>
<keyword evidence="6" id="KW-0812">Transmembrane</keyword>
<comment type="subcellular location">
    <subcellularLocation>
        <location evidence="1">Membrane</location>
    </subcellularLocation>
</comment>
<keyword evidence="7" id="KW-0732">Signal</keyword>
<accession>A0ABM3MND5</accession>
<protein>
    <submittedName>
        <fullName evidence="9">Uncharacterized protein LOC113511850 isoform X1</fullName>
    </submittedName>
</protein>
<proteinExistence type="predicted"/>
<dbReference type="PROSITE" id="PS00232">
    <property type="entry name" value="CADHERIN_1"/>
    <property type="match status" value="1"/>
</dbReference>
<dbReference type="InterPro" id="IPR020894">
    <property type="entry name" value="Cadherin_CS"/>
</dbReference>
<keyword evidence="6" id="KW-1133">Transmembrane helix</keyword>
<sequence>MAYVKSIHFFAISILLIICKGIKAQQDCLLLQGIDVWYEPIVVNIKDIDRGEVYQNVATSAVTEITNIFHEGPNNIYFSGSISSSIFSLSTTSIFEEYEEYETAQSISIQVQYKCTNGLVGSQLFTINIQDTNNNSPQFRPADIFEFTIPTPLLPGYVIGACDSIVVRDIDLTTKRIDFGLTGSEDFEIIYDEVSSTEPKEFKAILRTTTFIRTLPESTELIISATDVDETGDPPRTSYATVLIYSHNDVTWPEEPVFTEAFYPARYTRENELILEKVISLQQGYHEEVEFSLEEEYSKYFSLIRDGNKVSFEVISPLSNEILTQRQIYIIVRAHREFTSGASATVIVQLPEEIGLQFEQIYYEGFIIDNTLQIAHLILTQGYENHIVTLDVSNDNFQATIDENRITLTMTPLADNVLNENTFLNLQVTASTERSSATAVVTLEIIKDDTTTPLFEKALYEGTYDPSASDLTIEPIELVQGYDDSVDITLNGVYANYFQLQRDGPVSILTVESLPAEVLAEQSVSLVITATKPRTIGATAVVQIILPTDINLEFERAFYEGVVVDNTLLITELILTKGYEGHVVSVDVSDEYFTVTIQENRITLNMAPLPDSVIEENTFLNLQVTAFTERSSATAVVTLEIIKDDTTTPLFEKALYEGTYDPSVSDLTIEPIELVQGYDDSVDITLDGVNANYFQLQRDGPVSILTVESLPAEVLAEQSISLVITATKPRTIGATAVVQIILPPARLLTFEAPTYKGTYENGILKHDTIILNVGYDDDVIFKIISDFDSSFEVTNNGNEVTILSLEALPDNVISENNFISIILSASAINAETTTTALLIEIIKDDVTAPVFNEHIYYAAYSDNGIDLKNIHLSQGYDSTVSFDLTGVHSQYFSLTQLENNVAISLTNPIPTEVIFSEKRLIFNIVAEKPSTVGANAAITVTFPAELTDPTVMKFLRNSYIGSIEDDQLSLEDISLIKDHTEDTEYSVSGELSSYFSLLESDSIITVILNGPIPEESIPANRIVVLEIYATAENALPAVATIILEVVSDDESIPTQLVFAETYYVGSYTIDTGLELQNSISLSEGYDEDVEFDLEGDDSQYFAISRDENSITLNVINTIPPAVLENNNQLLFVIRAQKPGSTTARASVIILLPDEFKDGNLLGFEQNNYVGSIEHSTIDLVPIKLAGEYFAEVSFAIHGELSSYFSLLESDSIITVILNGPIPEESIPANRIVVLEIYATAENALPAVATIILEVVSDDESIPTQLVFAETYYVGSYTIDTGLELQNSISLSEGYDEDVEFDLKGDDSQYFAISRDGNSITLNVINTIPPAVLENNNQLLFVIRAQKPGSTTARASVIILLPDEFKDGNLLGFEQTNYVGSIEHSTIDLVPIKLAGEYFAEVSFTIHGELSSYFSLLESDSIITVILNGPIPEESIPTNRIVVLEIYATAENALPAVATIILEVVSDDESIPTQLVFAETYYVGSYTIDTGLELQNSISLSEGYDEDVEFDLEGDDSQYFAISRDENSITLNVINTIPPAVLENNNQLLFVIRAQKPGSTTARASVIILLPDEFKDGNLLGFEQNNYVGSIEHSTVDLVPIKLAGEYFAEVSFTIYGELSSYFSLLESDSIITVILNGPIPEESIPANRIVVLEIYATAENALPAVATIILEVVSDDESIPTQLVFAETYYVGSYTIDTGLELQNSISLSEGYDADVEFDLEGDDSQYFAISRDENSITLNVINTIPPAVLENNNQLLFVIRAQKPGSTTARASVIILLPDEFKDGNLLGFEQNNYVGSIEHSTIDLVPIKLAGEYFAEVSFTIHGELSSYFSLLESDSIITVILNGPIPEESIPANRIVVLEIYATAENALPAVATIILEVVSDDESIPTQLVFAETYYVGSYTIDTGLELQNSISLSEGYDEDVEFDLEGDDSQYFAISRDENSITLNVINTIPPAVLENNNQLLFVIRAQKPGSTTARASVIILLPDEFKDGNLLGFEQNNYVGSIEHSTIDLVPIKLAGEYFAEVSFTIHGELSSYFSLLESDSIITVILNGPIPEESIPANRIVVLEIYATAENALPAVATIILEVVSDDESIPTQLVFAETYYVGSYTIDTGLELQNSISLSEGYDADVEFDLEGDDSQYFAISRDGNSITLNVINSIPPAVLENNNQLLFVIRAQKPGSTTARASVIILLPDEFKDGNLLGFEQNNYVGSIEHSTIDLVPIKLAGEYFAEVSFTIHGELSSYFSLLENDSIITVILNGPIPEESIPANRIVVLEIYATAENALPAVATIILEVVSDDESIPTQLVFAETYYVGSYTIDTGLELQNSISLSEGYDEDVEFDLEGDDSQYFAISRDENSITLNVINTIPPAVLENNNQLLFVIRAQKPGSTTARASVIILLPDEFKDGNLLGFEQNNYVGSIEHSTIDLVPIKLAGEYFAEVSFTIHGELSSYFSLLENDSIITVILNGPIPEESIPANRIVVLEIYATVESALPAVATIILEVVSNDESIPTQLVFAETYYVGSYTIDTGLELQNSISLSEGYDEDVEFDLKGDDSQYFAISRDGNSITLNVINTIPPAVLENNNQLLFVIRAQKPGSTTARASVIILLSEDSDLKQNASFSKVIYEGILQGSDVRHETITLSNYNGTDIEILGEYSAIFAAELSNGLVVIQTMNSAALPTNTAYIILELQAGSAGSGLVLEVQEETHIPPSVTFSSPSYILRVEISQNGFIGNVLATADNGETVQYSLQNVNEHLQTRLTINNNGELHLSSPANSGVYSFQVIATTLFTQATGTASVYLTVESAVICGDDIVVSPLIVLDKDEEEEHKNLVVLNSTEFVGCHYTLTNRWPVDQNWLYVDETGLHAHVIDREHESIAFMPLSQVQVELLLECEGDISHVKTSMDAGMKSDWLGPYDYGSSNWILAETILYNSRRSFVNLIVNDINDNDPIFIGKENEPIAVGYPIAELEEIILPRALAELQATDADIGQNAALMYWSTAPEIAVSPWSGVVHAAAPLSANLTLTVSATDRRGQGNTGSIQLIVKMLDVENIAIVTVQDAFLEDEQVILSNLSSALGYDVKVLRTGVVVEDPQDEINEEAMRKKREAINIGVSLQLYVYGLIQREPVDVDRLTEDIANSSITSISITSTKRLEDYLKDRETCAGPGRDIGLLAATIVLSILLFILIVTIAIWFILKWRKGRNYEQFNDEDSAVSRNDSLSQLPKPENRPQPRINIEDLKRSERRLQEMIDASYVEPVKHASTNENIPVDTIIDIPSPDPIAAIVVQDKLKDADPDHEEDVFGEHKPQRRKSIVTFNENVQKIIHVDESPENNSDSDVDVHKL</sequence>
<feature type="chain" id="PRO_5045196630" evidence="7">
    <location>
        <begin position="25"/>
        <end position="3346"/>
    </location>
</feature>
<reference evidence="9" key="1">
    <citation type="submission" date="2025-08" db="UniProtKB">
        <authorList>
            <consortium name="RefSeq"/>
        </authorList>
    </citation>
    <scope>IDENTIFICATION</scope>
    <source>
        <tissue evidence="9">Whole larvae</tissue>
    </source>
</reference>
<name>A0ABM3MND5_GALME</name>
<dbReference type="RefSeq" id="XP_052752885.1">
    <property type="nucleotide sequence ID" value="XM_052896925.1"/>
</dbReference>
<evidence type="ECO:0000256" key="3">
    <source>
        <dbReference type="ARBA" id="ARBA00022837"/>
    </source>
</evidence>
<dbReference type="Proteomes" id="UP001652740">
    <property type="component" value="Unplaced"/>
</dbReference>
<evidence type="ECO:0000256" key="2">
    <source>
        <dbReference type="ARBA" id="ARBA00022737"/>
    </source>
</evidence>